<dbReference type="HOGENOM" id="CLU_3105887_0_0_1"/>
<dbReference type="InParanoid" id="A0A0C2WCT6"/>
<gene>
    <name evidence="1" type="ORF">M378DRAFT_18928</name>
</gene>
<accession>A0A0C2WCT6</accession>
<reference evidence="1 2" key="1">
    <citation type="submission" date="2014-04" db="EMBL/GenBank/DDBJ databases">
        <title>Evolutionary Origins and Diversification of the Mycorrhizal Mutualists.</title>
        <authorList>
            <consortium name="DOE Joint Genome Institute"/>
            <consortium name="Mycorrhizal Genomics Consortium"/>
            <person name="Kohler A."/>
            <person name="Kuo A."/>
            <person name="Nagy L.G."/>
            <person name="Floudas D."/>
            <person name="Copeland A."/>
            <person name="Barry K.W."/>
            <person name="Cichocki N."/>
            <person name="Veneault-Fourrey C."/>
            <person name="LaButti K."/>
            <person name="Lindquist E.A."/>
            <person name="Lipzen A."/>
            <person name="Lundell T."/>
            <person name="Morin E."/>
            <person name="Murat C."/>
            <person name="Riley R."/>
            <person name="Ohm R."/>
            <person name="Sun H."/>
            <person name="Tunlid A."/>
            <person name="Henrissat B."/>
            <person name="Grigoriev I.V."/>
            <person name="Hibbett D.S."/>
            <person name="Martin F."/>
        </authorList>
    </citation>
    <scope>NUCLEOTIDE SEQUENCE [LARGE SCALE GENOMIC DNA]</scope>
    <source>
        <strain evidence="1 2">Koide BX008</strain>
    </source>
</reference>
<dbReference type="Proteomes" id="UP000054549">
    <property type="component" value="Unassembled WGS sequence"/>
</dbReference>
<evidence type="ECO:0000313" key="2">
    <source>
        <dbReference type="Proteomes" id="UP000054549"/>
    </source>
</evidence>
<evidence type="ECO:0000313" key="1">
    <source>
        <dbReference type="EMBL" id="KIL54391.1"/>
    </source>
</evidence>
<keyword evidence="2" id="KW-1185">Reference proteome</keyword>
<proteinExistence type="predicted"/>
<organism evidence="1 2">
    <name type="scientific">Amanita muscaria (strain Koide BX008)</name>
    <dbReference type="NCBI Taxonomy" id="946122"/>
    <lineage>
        <taxon>Eukaryota</taxon>
        <taxon>Fungi</taxon>
        <taxon>Dikarya</taxon>
        <taxon>Basidiomycota</taxon>
        <taxon>Agaricomycotina</taxon>
        <taxon>Agaricomycetes</taxon>
        <taxon>Agaricomycetidae</taxon>
        <taxon>Agaricales</taxon>
        <taxon>Pluteineae</taxon>
        <taxon>Amanitaceae</taxon>
        <taxon>Amanita</taxon>
    </lineage>
</organism>
<name>A0A0C2WCT6_AMAMK</name>
<dbReference type="EMBL" id="KN818769">
    <property type="protein sequence ID" value="KIL54391.1"/>
    <property type="molecule type" value="Genomic_DNA"/>
</dbReference>
<sequence length="51" mass="5946">MRNQLQFSWVKRHDPAVRVLDVIQQLLTIVNSSGNNLTKRFYGFLSLLLQS</sequence>
<protein>
    <submittedName>
        <fullName evidence="1">Uncharacterized protein</fullName>
    </submittedName>
</protein>
<dbReference type="AlphaFoldDB" id="A0A0C2WCT6"/>